<feature type="compositionally biased region" description="Acidic residues" evidence="5">
    <location>
        <begin position="175"/>
        <end position="190"/>
    </location>
</feature>
<dbReference type="CDD" id="cd00102">
    <property type="entry name" value="IPT"/>
    <property type="match status" value="1"/>
</dbReference>
<feature type="compositionally biased region" description="Acidic residues" evidence="5">
    <location>
        <begin position="288"/>
        <end position="302"/>
    </location>
</feature>
<dbReference type="InterPro" id="IPR053180">
    <property type="entry name" value="Ca-binding_acidic-repeat"/>
</dbReference>
<dbReference type="EMBL" id="VOSM01000001">
    <property type="protein sequence ID" value="TXD39100.1"/>
    <property type="molecule type" value="Genomic_DNA"/>
</dbReference>
<name>A0A5C6XJJ1_9DELT</name>
<dbReference type="PANTHER" id="PTHR37467:SF1">
    <property type="entry name" value="EXPORTED CALCIUM-BINDING GLYCOPROTEIN"/>
    <property type="match status" value="1"/>
</dbReference>
<feature type="compositionally biased region" description="Polar residues" evidence="5">
    <location>
        <begin position="1205"/>
        <end position="1220"/>
    </location>
</feature>
<feature type="compositionally biased region" description="Acidic residues" evidence="5">
    <location>
        <begin position="345"/>
        <end position="358"/>
    </location>
</feature>
<evidence type="ECO:0000313" key="8">
    <source>
        <dbReference type="EMBL" id="TXD39100.1"/>
    </source>
</evidence>
<keyword evidence="4" id="KW-0106">Calcium</keyword>
<dbReference type="PROSITE" id="PS51257">
    <property type="entry name" value="PROKAR_LIPOPROTEIN"/>
    <property type="match status" value="1"/>
</dbReference>
<keyword evidence="9" id="KW-1185">Reference proteome</keyword>
<dbReference type="Proteomes" id="UP000321412">
    <property type="component" value="Unassembled WGS sequence"/>
</dbReference>
<dbReference type="Pfam" id="PF01833">
    <property type="entry name" value="TIG"/>
    <property type="match status" value="1"/>
</dbReference>
<comment type="subcellular location">
    <subcellularLocation>
        <location evidence="1">Secreted</location>
    </subcellularLocation>
</comment>
<dbReference type="Gene3D" id="2.60.40.10">
    <property type="entry name" value="Immunoglobulins"/>
    <property type="match status" value="1"/>
</dbReference>
<feature type="compositionally biased region" description="Acidic residues" evidence="5">
    <location>
        <begin position="114"/>
        <end position="129"/>
    </location>
</feature>
<dbReference type="PANTHER" id="PTHR37467">
    <property type="entry name" value="EXPORTED CALCIUM-BINDING GLYCOPROTEIN-RELATED"/>
    <property type="match status" value="1"/>
</dbReference>
<feature type="compositionally biased region" description="Acidic residues" evidence="5">
    <location>
        <begin position="538"/>
        <end position="556"/>
    </location>
</feature>
<feature type="signal peptide" evidence="6">
    <location>
        <begin position="1"/>
        <end position="19"/>
    </location>
</feature>
<feature type="region of interest" description="Disordered" evidence="5">
    <location>
        <begin position="1382"/>
        <end position="1424"/>
    </location>
</feature>
<dbReference type="OrthoDB" id="5480389at2"/>
<organism evidence="8 9">
    <name type="scientific">Lujinxingia vulgaris</name>
    <dbReference type="NCBI Taxonomy" id="2600176"/>
    <lineage>
        <taxon>Bacteria</taxon>
        <taxon>Deltaproteobacteria</taxon>
        <taxon>Bradymonadales</taxon>
        <taxon>Lujinxingiaceae</taxon>
        <taxon>Lujinxingia</taxon>
    </lineage>
</organism>
<feature type="compositionally biased region" description="Gly residues" evidence="5">
    <location>
        <begin position="1383"/>
        <end position="1397"/>
    </location>
</feature>
<feature type="compositionally biased region" description="Acidic residues" evidence="5">
    <location>
        <begin position="794"/>
        <end position="818"/>
    </location>
</feature>
<feature type="compositionally biased region" description="Acidic residues" evidence="5">
    <location>
        <begin position="1079"/>
        <end position="1089"/>
    </location>
</feature>
<feature type="chain" id="PRO_5022888077" description="IPT/TIG domain-containing protein" evidence="6">
    <location>
        <begin position="20"/>
        <end position="2588"/>
    </location>
</feature>
<feature type="compositionally biased region" description="Acidic residues" evidence="5">
    <location>
        <begin position="835"/>
        <end position="853"/>
    </location>
</feature>
<feature type="domain" description="IPT/TIG" evidence="7">
    <location>
        <begin position="1210"/>
        <end position="1293"/>
    </location>
</feature>
<dbReference type="Gene3D" id="4.10.1080.10">
    <property type="entry name" value="TSP type-3 repeat"/>
    <property type="match status" value="4"/>
</dbReference>
<feature type="region of interest" description="Disordered" evidence="5">
    <location>
        <begin position="22"/>
        <end position="1220"/>
    </location>
</feature>
<accession>A0A5C6XJJ1</accession>
<dbReference type="InterPro" id="IPR059100">
    <property type="entry name" value="TSP3_bac"/>
</dbReference>
<feature type="compositionally biased region" description="Acidic residues" evidence="5">
    <location>
        <begin position="248"/>
        <end position="281"/>
    </location>
</feature>
<feature type="compositionally biased region" description="Acidic residues" evidence="5">
    <location>
        <begin position="664"/>
        <end position="679"/>
    </location>
</feature>
<feature type="compositionally biased region" description="Acidic residues" evidence="5">
    <location>
        <begin position="202"/>
        <end position="216"/>
    </location>
</feature>
<evidence type="ECO:0000313" key="9">
    <source>
        <dbReference type="Proteomes" id="UP000321412"/>
    </source>
</evidence>
<evidence type="ECO:0000259" key="7">
    <source>
        <dbReference type="SMART" id="SM00429"/>
    </source>
</evidence>
<dbReference type="InterPro" id="IPR028974">
    <property type="entry name" value="TSP_type-3_rpt"/>
</dbReference>
<protein>
    <recommendedName>
        <fullName evidence="7">IPT/TIG domain-containing protein</fullName>
    </recommendedName>
</protein>
<feature type="compositionally biased region" description="Acidic residues" evidence="5">
    <location>
        <begin position="447"/>
        <end position="460"/>
    </location>
</feature>
<feature type="compositionally biased region" description="Low complexity" evidence="5">
    <location>
        <begin position="698"/>
        <end position="709"/>
    </location>
</feature>
<feature type="compositionally biased region" description="Acidic residues" evidence="5">
    <location>
        <begin position="758"/>
        <end position="774"/>
    </location>
</feature>
<reference evidence="8 9" key="1">
    <citation type="submission" date="2019-08" db="EMBL/GenBank/DDBJ databases">
        <title>Bradymonadales sp. TMQ4.</title>
        <authorList>
            <person name="Liang Q."/>
        </authorList>
    </citation>
    <scope>NUCLEOTIDE SEQUENCE [LARGE SCALE GENOMIC DNA]</scope>
    <source>
        <strain evidence="8 9">TMQ4</strain>
    </source>
</reference>
<evidence type="ECO:0000256" key="1">
    <source>
        <dbReference type="ARBA" id="ARBA00004613"/>
    </source>
</evidence>
<feature type="compositionally biased region" description="Low complexity" evidence="5">
    <location>
        <begin position="1007"/>
        <end position="1017"/>
    </location>
</feature>
<feature type="compositionally biased region" description="Acidic residues" evidence="5">
    <location>
        <begin position="224"/>
        <end position="236"/>
    </location>
</feature>
<feature type="compositionally biased region" description="Acidic residues" evidence="5">
    <location>
        <begin position="152"/>
        <end position="168"/>
    </location>
</feature>
<dbReference type="InterPro" id="IPR013783">
    <property type="entry name" value="Ig-like_fold"/>
</dbReference>
<dbReference type="InterPro" id="IPR002909">
    <property type="entry name" value="IPT_dom"/>
</dbReference>
<feature type="region of interest" description="Disordered" evidence="5">
    <location>
        <begin position="2315"/>
        <end position="2337"/>
    </location>
</feature>
<feature type="compositionally biased region" description="Acidic residues" evidence="5">
    <location>
        <begin position="484"/>
        <end position="495"/>
    </location>
</feature>
<feature type="compositionally biased region" description="Acidic residues" evidence="5">
    <location>
        <begin position="731"/>
        <end position="750"/>
    </location>
</feature>
<dbReference type="SUPFAM" id="SSF81296">
    <property type="entry name" value="E set domains"/>
    <property type="match status" value="1"/>
</dbReference>
<evidence type="ECO:0000256" key="6">
    <source>
        <dbReference type="SAM" id="SignalP"/>
    </source>
</evidence>
<proteinExistence type="predicted"/>
<keyword evidence="2" id="KW-0964">Secreted</keyword>
<evidence type="ECO:0000256" key="2">
    <source>
        <dbReference type="ARBA" id="ARBA00022525"/>
    </source>
</evidence>
<evidence type="ECO:0000256" key="3">
    <source>
        <dbReference type="ARBA" id="ARBA00022729"/>
    </source>
</evidence>
<feature type="compositionally biased region" description="Acidic residues" evidence="5">
    <location>
        <begin position="376"/>
        <end position="400"/>
    </location>
</feature>
<dbReference type="SMART" id="SM00429">
    <property type="entry name" value="IPT"/>
    <property type="match status" value="1"/>
</dbReference>
<sequence length="2588" mass="263115">MRFRLVLLSVLLSVAVACGDEGVASNVNPDVDAGEPDADVGEVLPDDADGDGLTDAEEAALGTDPNNPDTDGDGVTDGGEVSQGTNPLNVDSDHDGLNDGEEMAAGTDPLNPDTDGDGLNDGDEVDDGTDPLKKDTDGDGLNDDQEKAEGTDPLDDDSDDDGLSDGDEIMLGTDPLDEDTDDDGLLDGEDPNPLIPFSDPNVDTDGDGLTDAEELDLGTNPNEVDTDGDGISDYDEVQLGTDPTNADTDGDGIPDGEDPFPLEPAADNDADGDGISDDLDPDPNNADTDGDGLFDGEEDENLNGEVDPGETYPTNPDSDGDGLSDGEEVVPGNDGFVTDPLSNDTDNDGILDSVDPDPTDPNVPGEGGPADRDGDGVADDVDPDPDNPDTDGDGLLDGQEDTNGNGVVDEGETDPTNPDSDGDGLDDFEESIPGEDGAVTDPNNSDSDGDGILDSVDDEPTVPGSEADSAADRDGDGVPNAIDNDPDNPDSDNDGLLDGQEDKNGNGIVDPGETDPFSGDTDNDRLSDGLEVKVSDTDPNDPDTDNDGLRDGDEDANANGIVDAGETDPLNPDTDGDDLNDGLESAYGTDPLDPDSDGDGLNDGVEVAIGTDPLLADTDGDTMTDSQERAAGTDPLVRDAFDDPDGDGLRNIDEVAIGTRADNADTDDDGVLDGVDPDPLDPFVPGPTIGDSDGDGLPDAVDPDPNNPDADGDGLLDGQEDRNANGVIDAGETDPMDADTDNDGLNDGLEDLNGSGEVDADETDPLTPDTDGDGYYDGVDNHPLDPTLPLPGELDSDFDGVPDSVDGDPDNADADGDGLLDGQEDRNGNGIVDQGETDPNDADTDDDGIDDGTEDRNANGIADGTETDALNPDTDGDGILDGVDSHPLNPDLPVSDADSDGDGVPDIFDAFPNNADADNDGLLDGQEDRNGDGIVDPNETSPIIADTDSDGLVDGQEDRNSNGRVDAGETDPLDNDTDGDGILDGVDPEPLIADTNPTGDLDGDGLPNAVDPDPNNPDTDEDGLLDGQEDKNANGIVDAGETDPTNADTDGDGLSDGYEDRNLNGVFDSGETDPLNADTDGDGIPDGEDALPAAPEYSRDTDGDGTPDELDSDDDGDGLSDVEETTAGSDGVITNPLNPDTDGDGVNDREDLRPLNPDADGDGLRDGEEDINGNGVVDAGETDPLDPDTDGDGINDGDELDQGTDPLTRTLTATGLQPNYGSESGGTAFVLEGSGFVPGTTVSIGGTPATGIAILSPTRIEGRSPAGSVGSADVTVTDTDGESVTIANGFSYVVSSTIVTDTTIDAGDETFEDACLVIDAPITVTINGTHHFECLQLKDGAVLTHDEDSFLDISVDTIFSIDAASALDVSAKGILGAVEGSGERGTYGGGSHGGLGGRSSNEVNGNIQSPSTPGSGGYGSRRGGGVARITVGPSGYTRIDGALRADGQPYSSNTYGGGAGGSIYLSTPQLRGDGVISANGGQGGSSGGGGGGGRIALVNLAVGGLHDSFAGESVVDAVQSCGGTGNEVGGAGTIFVRNTDQENGDLIVNNCGNIATTPLLALGDSVINALDGQSISDFSLNVPADWYVGSYIKPNVAENATETLSDDTALAIVSHDATSFILDGDPTTAATVSDSYRGMHIFDNLQVIGGAQLTSPGDILVLEGDRFSGDTSTFETSGAVSANFLDLPGVTRMGLTGQFGHWSTPDGVARIDWVDVEAAQGTMESLRFNDIARVANSTVTITNIDGPGDLSAEGSTLSASLITVDYVDVLSSSVLTHTTESEDGLAIMGASGIFVDASSSIDVSERGYTGRPGFLNDSVGTYDGGTHAGLGGRSNGSSQVYGDYSAPRHLGGGGYGSRRGGGAVWIEMAPGGVIDLDGTIASNGARYSSNTYGGGAGGSIYINTNSLRGAGAIEANGGQGGSSGGGGSGGRIAVEGFTPANLTGNFAPELIDTTLTAYGGGSGNENGGAGTVWLRSQAQNYGDMIVDNNDAIRPTPLLVIPTGTVDTITTSSIEDTALDMPADLYRGVRINPNVAQNATDTLSDDQLLRVTGNSRSTLELSGDPSALSAENRVFSTVYVFDNLEVRGGAQLEAPGAEILVRQGDIHSGDTSTMRLSGAINADFTELAGVNRLIYEGGFGTVVGGETISVVDTVNTVAATGTIEKLWAGSVVRIANSTISGEEVRSDNNIRIIGASQARFERVDLPGLLELRDNAMLRHPAGNEEGLSIYSPAQVSIAANAAIELSGLAPNQVQPNTGSVGTYAGASHGGLGGRTSNSAYGSYIWPTTFGSSGYGSNRGGGKLHLTMAPGGELTLHGRISADGNPGSSSNQGGGSGGSILIETATLSGSGVITARGGLGRTSGGSGGGGRIALHGMDAGGLQGSFAGTTIFDHVLAQGGGGTYVAGAGTIFLKGVNNTYGNLIIDNKTLPGVTPMVDVTTATVDEVFADGLASLSLSMAPDFFAGQSIRPIASQANDGDLRDDLVLTITGHNATDFWFDVAPLGGSLLSSFVAEGDTLRAAHTFDSLEVRGGARFETTGDVLVYQGDYASEDDVTFVLPINALINANIVDFNTATLLESGTINATVYTR</sequence>
<feature type="compositionally biased region" description="Acidic residues" evidence="5">
    <location>
        <begin position="968"/>
        <end position="981"/>
    </location>
</feature>
<feature type="compositionally biased region" description="Acidic residues" evidence="5">
    <location>
        <begin position="1180"/>
        <end position="1202"/>
    </location>
</feature>
<feature type="compositionally biased region" description="Acidic residues" evidence="5">
    <location>
        <begin position="318"/>
        <end position="328"/>
    </location>
</feature>
<dbReference type="InterPro" id="IPR014756">
    <property type="entry name" value="Ig_E-set"/>
</dbReference>
<dbReference type="Pfam" id="PF18884">
    <property type="entry name" value="TSP3_bac"/>
    <property type="match status" value="18"/>
</dbReference>
<feature type="compositionally biased region" description="Polar residues" evidence="5">
    <location>
        <begin position="1401"/>
        <end position="1413"/>
    </location>
</feature>
<feature type="compositionally biased region" description="Acidic residues" evidence="5">
    <location>
        <begin position="420"/>
        <end position="433"/>
    </location>
</feature>
<feature type="compositionally biased region" description="Basic and acidic residues" evidence="5">
    <location>
        <begin position="636"/>
        <end position="653"/>
    </location>
</feature>
<gene>
    <name evidence="8" type="ORF">FRC98_01470</name>
</gene>
<comment type="caution">
    <text evidence="8">The sequence shown here is derived from an EMBL/GenBank/DDBJ whole genome shotgun (WGS) entry which is preliminary data.</text>
</comment>
<feature type="compositionally biased region" description="Basic and acidic residues" evidence="5">
    <location>
        <begin position="522"/>
        <end position="536"/>
    </location>
</feature>
<feature type="compositionally biased region" description="Acidic residues" evidence="5">
    <location>
        <begin position="32"/>
        <end position="58"/>
    </location>
</feature>
<dbReference type="RefSeq" id="WP_146979533.1">
    <property type="nucleotide sequence ID" value="NZ_VOSM01000001.1"/>
</dbReference>
<dbReference type="GO" id="GO:0005509">
    <property type="term" value="F:calcium ion binding"/>
    <property type="evidence" value="ECO:0007669"/>
    <property type="project" value="InterPro"/>
</dbReference>
<keyword evidence="3 6" id="KW-0732">Signal</keyword>
<feature type="compositionally biased region" description="Low complexity" evidence="5">
    <location>
        <begin position="906"/>
        <end position="924"/>
    </location>
</feature>
<feature type="compositionally biased region" description="Acidic residues" evidence="5">
    <location>
        <begin position="1103"/>
        <end position="1124"/>
    </location>
</feature>
<evidence type="ECO:0000256" key="5">
    <source>
        <dbReference type="SAM" id="MobiDB-lite"/>
    </source>
</evidence>
<evidence type="ECO:0000256" key="4">
    <source>
        <dbReference type="ARBA" id="ARBA00022837"/>
    </source>
</evidence>
<feature type="compositionally biased region" description="Gly residues" evidence="5">
    <location>
        <begin position="1414"/>
        <end position="1424"/>
    </location>
</feature>